<evidence type="ECO:0000313" key="10">
    <source>
        <dbReference type="Proteomes" id="UP001497602"/>
    </source>
</evidence>
<dbReference type="Pfam" id="PF00691">
    <property type="entry name" value="OmpA"/>
    <property type="match status" value="1"/>
</dbReference>
<dbReference type="EMBL" id="CAXJRC010000022">
    <property type="protein sequence ID" value="CAL2107058.1"/>
    <property type="molecule type" value="Genomic_DNA"/>
</dbReference>
<sequence length="516" mass="56528">MAGSRLTPLSKILIVAAIVGAAYYLLMQLRKPAVKEKINEVTAAATNSKTKDGYKDAINIGVVTWGGYAGGQYFNEGFKANTNSRFYKDYGFKVNFKVIDDFDASRDAFKNGDIDLMWATIDAFPTEVEGLAQYQPQVVFQADWSRGGDAIVARRGISKVSDLKGKKIAVAPMTPSHSFLIWLLEAGDISTKQVKIVEVPSAIDAADAFKSGTVDAAVVWSPDDADCVSKVAGSRVLESTKNATHIIADVFIAKKDFVEKNKEQLKDLYEGWMIGASELNSSDANKRKAAKILAEGLSQPEDFCYDAINNVRLATHGDNLNFFGLNQSYNGVTGEDLYNKMKVKYNNLGYNTSGAKSWRLLSTKDLVSKTKSLSGANHTAEKQKQFTAVNEEIAKKESLSSKKVSITFRTGEYLLSENAKQLIDVQFTPIARAFANARIRIEGNTDNVGGRSSNIALSKKRANSVAQYLISEHNMPTNRFIIVGNGPDKPVPGCEANQNANCKAKNRRTDFELVID</sequence>
<dbReference type="InterPro" id="IPR006664">
    <property type="entry name" value="OMP_bac"/>
</dbReference>
<dbReference type="PROSITE" id="PS51123">
    <property type="entry name" value="OMPA_2"/>
    <property type="match status" value="1"/>
</dbReference>
<evidence type="ECO:0000256" key="2">
    <source>
        <dbReference type="ARBA" id="ARBA00004418"/>
    </source>
</evidence>
<dbReference type="Gene3D" id="3.30.1330.60">
    <property type="entry name" value="OmpA-like domain"/>
    <property type="match status" value="1"/>
</dbReference>
<keyword evidence="5 6" id="KW-0472">Membrane</keyword>
<evidence type="ECO:0000256" key="5">
    <source>
        <dbReference type="ARBA" id="ARBA00023136"/>
    </source>
</evidence>
<feature type="domain" description="OmpA-like" evidence="8">
    <location>
        <begin position="395"/>
        <end position="516"/>
    </location>
</feature>
<comment type="subcellular location">
    <subcellularLocation>
        <location evidence="1">Membrane</location>
    </subcellularLocation>
    <subcellularLocation>
        <location evidence="2">Periplasm</location>
    </subcellularLocation>
</comment>
<proteinExistence type="inferred from homology"/>
<gene>
    <name evidence="9" type="ORF">T190115A13A_20338</name>
</gene>
<dbReference type="CDD" id="cd07185">
    <property type="entry name" value="OmpA_C-like"/>
    <property type="match status" value="1"/>
</dbReference>
<dbReference type="Proteomes" id="UP001497602">
    <property type="component" value="Unassembled WGS sequence"/>
</dbReference>
<evidence type="ECO:0000256" key="3">
    <source>
        <dbReference type="ARBA" id="ARBA00010742"/>
    </source>
</evidence>
<dbReference type="SUPFAM" id="SSF53850">
    <property type="entry name" value="Periplasmic binding protein-like II"/>
    <property type="match status" value="1"/>
</dbReference>
<dbReference type="PRINTS" id="PR01021">
    <property type="entry name" value="OMPADOMAIN"/>
</dbReference>
<evidence type="ECO:0000256" key="1">
    <source>
        <dbReference type="ARBA" id="ARBA00004370"/>
    </source>
</evidence>
<dbReference type="PANTHER" id="PTHR30024:SF47">
    <property type="entry name" value="TAURINE-BINDING PERIPLASMIC PROTEIN"/>
    <property type="match status" value="1"/>
</dbReference>
<accession>A0ABM9PMV9</accession>
<dbReference type="InterPro" id="IPR036737">
    <property type="entry name" value="OmpA-like_sf"/>
</dbReference>
<dbReference type="Pfam" id="PF13379">
    <property type="entry name" value="NMT1_2"/>
    <property type="match status" value="1"/>
</dbReference>
<evidence type="ECO:0000256" key="6">
    <source>
        <dbReference type="PROSITE-ProRule" id="PRU00473"/>
    </source>
</evidence>
<organism evidence="9 10">
    <name type="scientific">Tenacibaculum vairaonense</name>
    <dbReference type="NCBI Taxonomy" id="3137860"/>
    <lineage>
        <taxon>Bacteria</taxon>
        <taxon>Pseudomonadati</taxon>
        <taxon>Bacteroidota</taxon>
        <taxon>Flavobacteriia</taxon>
        <taxon>Flavobacteriales</taxon>
        <taxon>Flavobacteriaceae</taxon>
        <taxon>Tenacibaculum</taxon>
    </lineage>
</organism>
<comment type="caution">
    <text evidence="9">The sequence shown here is derived from an EMBL/GenBank/DDBJ whole genome shotgun (WGS) entry which is preliminary data.</text>
</comment>
<dbReference type="InterPro" id="IPR001638">
    <property type="entry name" value="Solute-binding_3/MltF_N"/>
</dbReference>
<keyword evidence="10" id="KW-1185">Reference proteome</keyword>
<keyword evidence="4" id="KW-0732">Signal</keyword>
<evidence type="ECO:0000256" key="4">
    <source>
        <dbReference type="ARBA" id="ARBA00022729"/>
    </source>
</evidence>
<evidence type="ECO:0000313" key="9">
    <source>
        <dbReference type="EMBL" id="CAL2107058.1"/>
    </source>
</evidence>
<feature type="transmembrane region" description="Helical" evidence="7">
    <location>
        <begin position="6"/>
        <end position="26"/>
    </location>
</feature>
<keyword evidence="7" id="KW-1133">Transmembrane helix</keyword>
<dbReference type="Gene3D" id="3.40.190.10">
    <property type="entry name" value="Periplasmic binding protein-like II"/>
    <property type="match status" value="1"/>
</dbReference>
<keyword evidence="7" id="KW-0812">Transmembrane</keyword>
<dbReference type="InterPro" id="IPR006665">
    <property type="entry name" value="OmpA-like"/>
</dbReference>
<name>A0ABM9PMV9_9FLAO</name>
<comment type="similarity">
    <text evidence="3">Belongs to the bacterial solute-binding protein SsuA/TauA family.</text>
</comment>
<protein>
    <submittedName>
        <fullName evidence="9">NitT/TauT family transport system substrate-binding protein</fullName>
    </submittedName>
</protein>
<reference evidence="9 10" key="1">
    <citation type="submission" date="2024-05" db="EMBL/GenBank/DDBJ databases">
        <authorList>
            <person name="Duchaud E."/>
        </authorList>
    </citation>
    <scope>NUCLEOTIDE SEQUENCE [LARGE SCALE GENOMIC DNA]</scope>
    <source>
        <strain evidence="9">Ena-SAMPLE-TAB-13-05-2024-13:56:06:370-140305</strain>
    </source>
</reference>
<dbReference type="RefSeq" id="WP_348738716.1">
    <property type="nucleotide sequence ID" value="NZ_CAXJRC010000022.1"/>
</dbReference>
<dbReference type="SMART" id="SM00062">
    <property type="entry name" value="PBPb"/>
    <property type="match status" value="1"/>
</dbReference>
<dbReference type="PANTHER" id="PTHR30024">
    <property type="entry name" value="ALIPHATIC SULFONATES-BINDING PROTEIN-RELATED"/>
    <property type="match status" value="1"/>
</dbReference>
<evidence type="ECO:0000256" key="7">
    <source>
        <dbReference type="SAM" id="Phobius"/>
    </source>
</evidence>
<evidence type="ECO:0000259" key="8">
    <source>
        <dbReference type="PROSITE" id="PS51123"/>
    </source>
</evidence>
<dbReference type="SUPFAM" id="SSF103088">
    <property type="entry name" value="OmpA-like"/>
    <property type="match status" value="1"/>
</dbReference>